<organism evidence="12 13">
    <name type="scientific">Fervidibacillus albus</name>
    <dbReference type="NCBI Taxonomy" id="2980026"/>
    <lineage>
        <taxon>Bacteria</taxon>
        <taxon>Bacillati</taxon>
        <taxon>Bacillota</taxon>
        <taxon>Bacilli</taxon>
        <taxon>Bacillales</taxon>
        <taxon>Bacillaceae</taxon>
        <taxon>Fervidibacillus</taxon>
    </lineage>
</organism>
<dbReference type="GO" id="GO:0005524">
    <property type="term" value="F:ATP binding"/>
    <property type="evidence" value="ECO:0007669"/>
    <property type="project" value="UniProtKB-UniRule"/>
</dbReference>
<evidence type="ECO:0000256" key="2">
    <source>
        <dbReference type="ARBA" id="ARBA00006997"/>
    </source>
</evidence>
<evidence type="ECO:0000256" key="3">
    <source>
        <dbReference type="ARBA" id="ARBA00012154"/>
    </source>
</evidence>
<dbReference type="PANTHER" id="PTHR21087:SF16">
    <property type="entry name" value="SHIKIMATE KINASE 1, CHLOROPLASTIC"/>
    <property type="match status" value="1"/>
</dbReference>
<evidence type="ECO:0000256" key="9">
    <source>
        <dbReference type="ARBA" id="ARBA00023141"/>
    </source>
</evidence>
<dbReference type="GO" id="GO:0009423">
    <property type="term" value="P:chorismate biosynthetic process"/>
    <property type="evidence" value="ECO:0007669"/>
    <property type="project" value="UniProtKB-UniRule"/>
</dbReference>
<keyword evidence="13" id="KW-1185">Reference proteome</keyword>
<dbReference type="EMBL" id="CP106878">
    <property type="protein sequence ID" value="WAA08769.1"/>
    <property type="molecule type" value="Genomic_DNA"/>
</dbReference>
<proteinExistence type="inferred from homology"/>
<keyword evidence="4 11" id="KW-0028">Amino-acid biosynthesis</keyword>
<dbReference type="GO" id="GO:0009073">
    <property type="term" value="P:aromatic amino acid family biosynthetic process"/>
    <property type="evidence" value="ECO:0007669"/>
    <property type="project" value="UniProtKB-KW"/>
</dbReference>
<dbReference type="CDD" id="cd00464">
    <property type="entry name" value="SK"/>
    <property type="match status" value="1"/>
</dbReference>
<comment type="subcellular location">
    <subcellularLocation>
        <location evidence="11">Cytoplasm</location>
    </subcellularLocation>
</comment>
<dbReference type="KEGG" id="faf:OE104_08995"/>
<evidence type="ECO:0000256" key="4">
    <source>
        <dbReference type="ARBA" id="ARBA00022605"/>
    </source>
</evidence>
<dbReference type="Proteomes" id="UP001164718">
    <property type="component" value="Chromosome"/>
</dbReference>
<dbReference type="EC" id="2.7.1.71" evidence="3 11"/>
<dbReference type="GO" id="GO:0000287">
    <property type="term" value="F:magnesium ion binding"/>
    <property type="evidence" value="ECO:0007669"/>
    <property type="project" value="UniProtKB-UniRule"/>
</dbReference>
<comment type="catalytic activity">
    <reaction evidence="10 11">
        <text>shikimate + ATP = 3-phosphoshikimate + ADP + H(+)</text>
        <dbReference type="Rhea" id="RHEA:13121"/>
        <dbReference type="ChEBI" id="CHEBI:15378"/>
        <dbReference type="ChEBI" id="CHEBI:30616"/>
        <dbReference type="ChEBI" id="CHEBI:36208"/>
        <dbReference type="ChEBI" id="CHEBI:145989"/>
        <dbReference type="ChEBI" id="CHEBI:456216"/>
        <dbReference type="EC" id="2.7.1.71"/>
    </reaction>
</comment>
<dbReference type="RefSeq" id="WP_275416551.1">
    <property type="nucleotide sequence ID" value="NZ_CP106878.1"/>
</dbReference>
<dbReference type="AlphaFoldDB" id="A0A9E8LTZ3"/>
<dbReference type="Gene3D" id="3.40.50.300">
    <property type="entry name" value="P-loop containing nucleotide triphosphate hydrolases"/>
    <property type="match status" value="1"/>
</dbReference>
<dbReference type="InterPro" id="IPR027417">
    <property type="entry name" value="P-loop_NTPase"/>
</dbReference>
<evidence type="ECO:0000256" key="10">
    <source>
        <dbReference type="ARBA" id="ARBA00048567"/>
    </source>
</evidence>
<evidence type="ECO:0000256" key="6">
    <source>
        <dbReference type="ARBA" id="ARBA00022741"/>
    </source>
</evidence>
<dbReference type="Pfam" id="PF01202">
    <property type="entry name" value="SKI"/>
    <property type="match status" value="1"/>
</dbReference>
<accession>A0A9E8LTZ3</accession>
<dbReference type="InterPro" id="IPR000623">
    <property type="entry name" value="Shikimate_kinase/TSH1"/>
</dbReference>
<keyword evidence="8 11" id="KW-0067">ATP-binding</keyword>
<keyword evidence="11" id="KW-0479">Metal-binding</keyword>
<dbReference type="PROSITE" id="PS01128">
    <property type="entry name" value="SHIKIMATE_KINASE"/>
    <property type="match status" value="1"/>
</dbReference>
<sequence>MDQQNRPIVLIGFMGVGKTSVGKALAKKLNWQWVDIDQRIEQHYEMEISEIFRLYGEHSFREIERELFLESIQHSSTVISTGGGAFLQKAIQEKSLQNGLVIYLDISWDAWTKRLPFLKDRPLLQRKTEVQMKQLFNTRKAIYANHHLKISTDGCEISEIVRNIIDSLENRKEGNQSV</sequence>
<evidence type="ECO:0000256" key="5">
    <source>
        <dbReference type="ARBA" id="ARBA00022679"/>
    </source>
</evidence>
<feature type="binding site" evidence="11">
    <location>
        <position position="121"/>
    </location>
    <ligand>
        <name>ATP</name>
        <dbReference type="ChEBI" id="CHEBI:30616"/>
    </ligand>
</feature>
<evidence type="ECO:0000256" key="8">
    <source>
        <dbReference type="ARBA" id="ARBA00022840"/>
    </source>
</evidence>
<reference evidence="12" key="1">
    <citation type="submission" date="2022-09" db="EMBL/GenBank/DDBJ databases">
        <title>Complete Genomes of Fervidibacillus albus and Fervidibacillus halotolerans isolated from tidal flat sediments.</title>
        <authorList>
            <person name="Kwon K.K."/>
            <person name="Yang S.-H."/>
            <person name="Park M.J."/>
            <person name="Oh H.-M."/>
        </authorList>
    </citation>
    <scope>NUCLEOTIDE SEQUENCE</scope>
    <source>
        <strain evidence="12">MEBiC13591</strain>
    </source>
</reference>
<comment type="cofactor">
    <cofactor evidence="11">
        <name>Mg(2+)</name>
        <dbReference type="ChEBI" id="CHEBI:18420"/>
    </cofactor>
    <text evidence="11">Binds 1 Mg(2+) ion per subunit.</text>
</comment>
<keyword evidence="5 11" id="KW-0808">Transferase</keyword>
<dbReference type="GO" id="GO:0008652">
    <property type="term" value="P:amino acid biosynthetic process"/>
    <property type="evidence" value="ECO:0007669"/>
    <property type="project" value="UniProtKB-KW"/>
</dbReference>
<feature type="binding site" evidence="11">
    <location>
        <position position="139"/>
    </location>
    <ligand>
        <name>substrate</name>
    </ligand>
</feature>
<keyword evidence="11" id="KW-0460">Magnesium</keyword>
<feature type="binding site" evidence="11">
    <location>
        <position position="19"/>
    </location>
    <ligand>
        <name>Mg(2+)</name>
        <dbReference type="ChEBI" id="CHEBI:18420"/>
    </ligand>
</feature>
<dbReference type="GO" id="GO:0005829">
    <property type="term" value="C:cytosol"/>
    <property type="evidence" value="ECO:0007669"/>
    <property type="project" value="TreeGrafter"/>
</dbReference>
<gene>
    <name evidence="11" type="primary">aroK</name>
    <name evidence="12" type="ORF">OE104_08995</name>
</gene>
<keyword evidence="6 11" id="KW-0547">Nucleotide-binding</keyword>
<dbReference type="GO" id="GO:0004765">
    <property type="term" value="F:shikimate kinase activity"/>
    <property type="evidence" value="ECO:0007669"/>
    <property type="project" value="UniProtKB-UniRule"/>
</dbReference>
<dbReference type="HAMAP" id="MF_00109">
    <property type="entry name" value="Shikimate_kinase"/>
    <property type="match status" value="1"/>
</dbReference>
<dbReference type="SUPFAM" id="SSF52540">
    <property type="entry name" value="P-loop containing nucleoside triphosphate hydrolases"/>
    <property type="match status" value="1"/>
</dbReference>
<evidence type="ECO:0000256" key="7">
    <source>
        <dbReference type="ARBA" id="ARBA00022777"/>
    </source>
</evidence>
<evidence type="ECO:0000313" key="13">
    <source>
        <dbReference type="Proteomes" id="UP001164718"/>
    </source>
</evidence>
<feature type="binding site" evidence="11">
    <location>
        <position position="61"/>
    </location>
    <ligand>
        <name>substrate</name>
    </ligand>
</feature>
<evidence type="ECO:0000256" key="11">
    <source>
        <dbReference type="HAMAP-Rule" id="MF_00109"/>
    </source>
</evidence>
<comment type="pathway">
    <text evidence="1 11">Metabolic intermediate biosynthesis; chorismate biosynthesis; chorismate from D-erythrose 4-phosphate and phosphoenolpyruvate: step 5/7.</text>
</comment>
<name>A0A9E8LTZ3_9BACI</name>
<keyword evidence="9 11" id="KW-0057">Aromatic amino acid biosynthesis</keyword>
<feature type="binding site" evidence="11">
    <location>
        <position position="83"/>
    </location>
    <ligand>
        <name>substrate</name>
    </ligand>
</feature>
<protein>
    <recommendedName>
        <fullName evidence="3 11">Shikimate kinase</fullName>
        <shortName evidence="11">SK</shortName>
        <ecNumber evidence="3 11">2.7.1.71</ecNumber>
    </recommendedName>
</protein>
<keyword evidence="7 11" id="KW-0418">Kinase</keyword>
<feature type="binding site" evidence="11">
    <location>
        <position position="37"/>
    </location>
    <ligand>
        <name>substrate</name>
    </ligand>
</feature>
<dbReference type="PANTHER" id="PTHR21087">
    <property type="entry name" value="SHIKIMATE KINASE"/>
    <property type="match status" value="1"/>
</dbReference>
<feature type="binding site" evidence="11">
    <location>
        <begin position="15"/>
        <end position="20"/>
    </location>
    <ligand>
        <name>ATP</name>
        <dbReference type="ChEBI" id="CHEBI:30616"/>
    </ligand>
</feature>
<dbReference type="InterPro" id="IPR023000">
    <property type="entry name" value="Shikimate_kinase_CS"/>
</dbReference>
<comment type="subunit">
    <text evidence="11">Monomer.</text>
</comment>
<comment type="similarity">
    <text evidence="2 11">Belongs to the shikimate kinase family.</text>
</comment>
<evidence type="ECO:0000313" key="12">
    <source>
        <dbReference type="EMBL" id="WAA08769.1"/>
    </source>
</evidence>
<comment type="function">
    <text evidence="11">Catalyzes the specific phosphorylation of the 3-hydroxyl group of shikimic acid using ATP as a cosubstrate.</text>
</comment>
<dbReference type="InterPro" id="IPR031322">
    <property type="entry name" value="Shikimate/glucono_kinase"/>
</dbReference>
<comment type="caution">
    <text evidence="11">Lacks conserved residue(s) required for the propagation of feature annotation.</text>
</comment>
<keyword evidence="11" id="KW-0963">Cytoplasm</keyword>
<dbReference type="PRINTS" id="PR01100">
    <property type="entry name" value="SHIKIMTKNASE"/>
</dbReference>
<evidence type="ECO:0000256" key="1">
    <source>
        <dbReference type="ARBA" id="ARBA00004842"/>
    </source>
</evidence>